<reference evidence="3" key="1">
    <citation type="journal article" date="2019" name="Int. J. Syst. Evol. Microbiol.">
        <title>The Global Catalogue of Microorganisms (GCM) 10K type strain sequencing project: providing services to taxonomists for standard genome sequencing and annotation.</title>
        <authorList>
            <consortium name="The Broad Institute Genomics Platform"/>
            <consortium name="The Broad Institute Genome Sequencing Center for Infectious Disease"/>
            <person name="Wu L."/>
            <person name="Ma J."/>
        </authorList>
    </citation>
    <scope>NUCLEOTIDE SEQUENCE [LARGE SCALE GENOMIC DNA]</scope>
    <source>
        <strain evidence="3">JCM 17979</strain>
    </source>
</reference>
<evidence type="ECO:0000256" key="1">
    <source>
        <dbReference type="SAM" id="MobiDB-lite"/>
    </source>
</evidence>
<name>A0ABP9A3U0_9PSEU</name>
<evidence type="ECO:0000313" key="3">
    <source>
        <dbReference type="Proteomes" id="UP001500928"/>
    </source>
</evidence>
<dbReference type="EMBL" id="BAABHO010000002">
    <property type="protein sequence ID" value="GAA4773501.1"/>
    <property type="molecule type" value="Genomic_DNA"/>
</dbReference>
<evidence type="ECO:0000313" key="2">
    <source>
        <dbReference type="EMBL" id="GAA4773501.1"/>
    </source>
</evidence>
<protein>
    <recommendedName>
        <fullName evidence="4">Secreted protein</fullName>
    </recommendedName>
</protein>
<sequence>MVAVVVLVPIVLMAVACLLERFEARAVAPRPQVRSRRPVPAAEPAEPAVPALALVHGDDAEDAEDAEDEDAAPDRADDDPVTVQLPRAS</sequence>
<organism evidence="2 3">
    <name type="scientific">Actinomycetospora chlora</name>
    <dbReference type="NCBI Taxonomy" id="663608"/>
    <lineage>
        <taxon>Bacteria</taxon>
        <taxon>Bacillati</taxon>
        <taxon>Actinomycetota</taxon>
        <taxon>Actinomycetes</taxon>
        <taxon>Pseudonocardiales</taxon>
        <taxon>Pseudonocardiaceae</taxon>
        <taxon>Actinomycetospora</taxon>
    </lineage>
</organism>
<evidence type="ECO:0008006" key="4">
    <source>
        <dbReference type="Google" id="ProtNLM"/>
    </source>
</evidence>
<feature type="compositionally biased region" description="Low complexity" evidence="1">
    <location>
        <begin position="28"/>
        <end position="55"/>
    </location>
</feature>
<proteinExistence type="predicted"/>
<comment type="caution">
    <text evidence="2">The sequence shown here is derived from an EMBL/GenBank/DDBJ whole genome shotgun (WGS) entry which is preliminary data.</text>
</comment>
<feature type="region of interest" description="Disordered" evidence="1">
    <location>
        <begin position="28"/>
        <end position="89"/>
    </location>
</feature>
<dbReference type="Proteomes" id="UP001500928">
    <property type="component" value="Unassembled WGS sequence"/>
</dbReference>
<dbReference type="RefSeq" id="WP_345410493.1">
    <property type="nucleotide sequence ID" value="NZ_BAABHO010000002.1"/>
</dbReference>
<accession>A0ABP9A3U0</accession>
<feature type="compositionally biased region" description="Acidic residues" evidence="1">
    <location>
        <begin position="59"/>
        <end position="80"/>
    </location>
</feature>
<keyword evidence="3" id="KW-1185">Reference proteome</keyword>
<gene>
    <name evidence="2" type="ORF">GCM10023200_02380</name>
</gene>